<evidence type="ECO:0000313" key="3">
    <source>
        <dbReference type="Proteomes" id="UP000273083"/>
    </source>
</evidence>
<evidence type="ECO:0000313" key="2">
    <source>
        <dbReference type="EMBL" id="ROR28676.1"/>
    </source>
</evidence>
<accession>A0A3N1XPY3</accession>
<feature type="domain" description="PPM-type phosphatase" evidence="1">
    <location>
        <begin position="4"/>
        <end position="254"/>
    </location>
</feature>
<dbReference type="PROSITE" id="PS51746">
    <property type="entry name" value="PPM_2"/>
    <property type="match status" value="1"/>
</dbReference>
<dbReference type="SUPFAM" id="SSF81606">
    <property type="entry name" value="PP2C-like"/>
    <property type="match status" value="1"/>
</dbReference>
<proteinExistence type="predicted"/>
<evidence type="ECO:0000259" key="1">
    <source>
        <dbReference type="PROSITE" id="PS51746"/>
    </source>
</evidence>
<dbReference type="AlphaFoldDB" id="A0A3N1XPY3"/>
<gene>
    <name evidence="2" type="ORF">EDD66_104264</name>
</gene>
<dbReference type="InterPro" id="IPR036457">
    <property type="entry name" value="PPM-type-like_dom_sf"/>
</dbReference>
<reference evidence="2 3" key="1">
    <citation type="submission" date="2018-11" db="EMBL/GenBank/DDBJ databases">
        <title>Genomic Encyclopedia of Type Strains, Phase IV (KMG-IV): sequencing the most valuable type-strain genomes for metagenomic binning, comparative biology and taxonomic classification.</title>
        <authorList>
            <person name="Goeker M."/>
        </authorList>
    </citation>
    <scope>NUCLEOTIDE SEQUENCE [LARGE SCALE GENOMIC DNA]</scope>
    <source>
        <strain evidence="2 3">DSM 26537</strain>
    </source>
</reference>
<dbReference type="Gene3D" id="3.60.40.10">
    <property type="entry name" value="PPM-type phosphatase domain"/>
    <property type="match status" value="1"/>
</dbReference>
<name>A0A3N1XPY3_9FIRM</name>
<organism evidence="2 3">
    <name type="scientific">Mobilisporobacter senegalensis</name>
    <dbReference type="NCBI Taxonomy" id="1329262"/>
    <lineage>
        <taxon>Bacteria</taxon>
        <taxon>Bacillati</taxon>
        <taxon>Bacillota</taxon>
        <taxon>Clostridia</taxon>
        <taxon>Lachnospirales</taxon>
        <taxon>Lachnospiraceae</taxon>
        <taxon>Mobilisporobacter</taxon>
    </lineage>
</organism>
<dbReference type="SMART" id="SM00331">
    <property type="entry name" value="PP2C_SIG"/>
    <property type="match status" value="1"/>
</dbReference>
<dbReference type="InterPro" id="IPR001932">
    <property type="entry name" value="PPM-type_phosphatase-like_dom"/>
</dbReference>
<dbReference type="RefSeq" id="WP_123609170.1">
    <property type="nucleotide sequence ID" value="NZ_RJVG01000004.1"/>
</dbReference>
<dbReference type="Proteomes" id="UP000273083">
    <property type="component" value="Unassembled WGS sequence"/>
</dbReference>
<sequence length="255" mass="29028">MRYLVTAASDKGIKKPVNQDSLTVKVADTKQGQVVLAVICDGMGGLEYGEVASSNVIKAFEEWFYKDFSRLLETGYGRDEIQRQWENIVSVQNNRLMNFGRERNIRLGTTVTAMLLADGNYYIIHIGDTRAYEVQYDLKQLTIDQTVIEREISLGNITAAQAKKDARRNVLLQCVGASDVVFPEFIVGEIKKDAVYMLCSDGFRHEITDQEIAGYFTPMNLCNVEHMSYYAQYLVELNKSRMEQDNISVLLIRTY</sequence>
<comment type="caution">
    <text evidence="2">The sequence shown here is derived from an EMBL/GenBank/DDBJ whole genome shotgun (WGS) entry which is preliminary data.</text>
</comment>
<dbReference type="OrthoDB" id="9801841at2"/>
<keyword evidence="3" id="KW-1185">Reference proteome</keyword>
<dbReference type="SMART" id="SM00332">
    <property type="entry name" value="PP2Cc"/>
    <property type="match status" value="1"/>
</dbReference>
<protein>
    <submittedName>
        <fullName evidence="2">Serine/threonine protein phosphatase PrpC</fullName>
    </submittedName>
</protein>
<dbReference type="EMBL" id="RJVG01000004">
    <property type="protein sequence ID" value="ROR28676.1"/>
    <property type="molecule type" value="Genomic_DNA"/>
</dbReference>
<dbReference type="CDD" id="cd00143">
    <property type="entry name" value="PP2Cc"/>
    <property type="match status" value="1"/>
</dbReference>
<dbReference type="Pfam" id="PF13672">
    <property type="entry name" value="PP2C_2"/>
    <property type="match status" value="1"/>
</dbReference>